<evidence type="ECO:0000313" key="6">
    <source>
        <dbReference type="Proteomes" id="UP001152523"/>
    </source>
</evidence>
<dbReference type="EMBL" id="CAMAPF010000930">
    <property type="protein sequence ID" value="CAH9123487.1"/>
    <property type="molecule type" value="Genomic_DNA"/>
</dbReference>
<name>A0AAV0EI44_9ASTE</name>
<accession>A0AAV0EI44</accession>
<comment type="similarity">
    <text evidence="1">Belongs to the SEN54 family.</text>
</comment>
<reference evidence="5" key="1">
    <citation type="submission" date="2022-07" db="EMBL/GenBank/DDBJ databases">
        <authorList>
            <person name="Macas J."/>
            <person name="Novak P."/>
            <person name="Neumann P."/>
        </authorList>
    </citation>
    <scope>NUCLEOTIDE SEQUENCE</scope>
</reference>
<keyword evidence="2" id="KW-0819">tRNA processing</keyword>
<organism evidence="5 6">
    <name type="scientific">Cuscuta epithymum</name>
    <dbReference type="NCBI Taxonomy" id="186058"/>
    <lineage>
        <taxon>Eukaryota</taxon>
        <taxon>Viridiplantae</taxon>
        <taxon>Streptophyta</taxon>
        <taxon>Embryophyta</taxon>
        <taxon>Tracheophyta</taxon>
        <taxon>Spermatophyta</taxon>
        <taxon>Magnoliopsida</taxon>
        <taxon>eudicotyledons</taxon>
        <taxon>Gunneridae</taxon>
        <taxon>Pentapetalae</taxon>
        <taxon>asterids</taxon>
        <taxon>lamiids</taxon>
        <taxon>Solanales</taxon>
        <taxon>Convolvulaceae</taxon>
        <taxon>Cuscuteae</taxon>
        <taxon>Cuscuta</taxon>
        <taxon>Cuscuta subgen. Cuscuta</taxon>
    </lineage>
</organism>
<protein>
    <recommendedName>
        <fullName evidence="3">tRNA-splicing endonuclease subunit Sen54 N-terminal domain-containing protein</fullName>
    </recommendedName>
</protein>
<evidence type="ECO:0000313" key="5">
    <source>
        <dbReference type="EMBL" id="CAH9123487.1"/>
    </source>
</evidence>
<evidence type="ECO:0000313" key="4">
    <source>
        <dbReference type="EMBL" id="CAH9059171.1"/>
    </source>
</evidence>
<gene>
    <name evidence="4" type="ORF">CEPIT_LOCUS1351</name>
    <name evidence="5" type="ORF">CEPIT_LOCUS25256</name>
</gene>
<dbReference type="InterPro" id="IPR024336">
    <property type="entry name" value="tRNA_splic_suSen54_N"/>
</dbReference>
<dbReference type="EMBL" id="CAMAPF010000008">
    <property type="protein sequence ID" value="CAH9059171.1"/>
    <property type="molecule type" value="Genomic_DNA"/>
</dbReference>
<dbReference type="GO" id="GO:0000214">
    <property type="term" value="C:tRNA-intron endonuclease complex"/>
    <property type="evidence" value="ECO:0007669"/>
    <property type="project" value="TreeGrafter"/>
</dbReference>
<comment type="caution">
    <text evidence="5">The sequence shown here is derived from an EMBL/GenBank/DDBJ whole genome shotgun (WGS) entry which is preliminary data.</text>
</comment>
<evidence type="ECO:0000259" key="3">
    <source>
        <dbReference type="Pfam" id="PF12928"/>
    </source>
</evidence>
<evidence type="ECO:0000256" key="1">
    <source>
        <dbReference type="ARBA" id="ARBA00005736"/>
    </source>
</evidence>
<dbReference type="Pfam" id="PF12928">
    <property type="entry name" value="tRNA_int_end_N2"/>
    <property type="match status" value="1"/>
</dbReference>
<dbReference type="PANTHER" id="PTHR21027">
    <property type="entry name" value="TRNA-SPLICING ENDONUCLEASE SUBUNIT SEN54"/>
    <property type="match status" value="1"/>
</dbReference>
<proteinExistence type="inferred from homology"/>
<feature type="domain" description="tRNA-splicing endonuclease subunit Sen54 N-terminal" evidence="3">
    <location>
        <begin position="34"/>
        <end position="94"/>
    </location>
</feature>
<dbReference type="PANTHER" id="PTHR21027:SF1">
    <property type="entry name" value="TRNA-SPLICING ENDONUCLEASE SUBUNIT SEN54"/>
    <property type="match status" value="1"/>
</dbReference>
<sequence>MDMASFSDGTSEDENCLDDLIDDENLSTYTSSDIPKLQFRKDISKAKWIDKVGMGEIIERKGRLWTTTGIVRNAKLYSSVEESLYLIEIGALNLLNHNDECISLKDMYNMVTNAKNGCSWEAFEAYRHLKCLGYILRRHGVPWTVKRPKVSPDTNHDTTEVDCTSNTELEDSHIISEVFTNMGIGELKPVFDVYPPNAKFRKSFPGDPCFVLCFTRGSTPSQQEIENLERRCHGIPLKICDVEHGRVSFFSFDRVELPALP</sequence>
<dbReference type="AlphaFoldDB" id="A0AAV0EI44"/>
<keyword evidence="6" id="KW-1185">Reference proteome</keyword>
<dbReference type="Proteomes" id="UP001152523">
    <property type="component" value="Unassembled WGS sequence"/>
</dbReference>
<dbReference type="GO" id="GO:0000379">
    <property type="term" value="P:tRNA-type intron splice site recognition and cleavage"/>
    <property type="evidence" value="ECO:0007669"/>
    <property type="project" value="TreeGrafter"/>
</dbReference>
<dbReference type="InterPro" id="IPR024337">
    <property type="entry name" value="tRNA_splic_suSen54"/>
</dbReference>
<evidence type="ECO:0000256" key="2">
    <source>
        <dbReference type="ARBA" id="ARBA00022694"/>
    </source>
</evidence>